<feature type="compositionally biased region" description="Basic and acidic residues" evidence="1">
    <location>
        <begin position="1"/>
        <end position="30"/>
    </location>
</feature>
<evidence type="ECO:0000313" key="2">
    <source>
        <dbReference type="EMBL" id="KAK1735945.1"/>
    </source>
</evidence>
<organism evidence="2 3">
    <name type="scientific">Skeletonema marinoi</name>
    <dbReference type="NCBI Taxonomy" id="267567"/>
    <lineage>
        <taxon>Eukaryota</taxon>
        <taxon>Sar</taxon>
        <taxon>Stramenopiles</taxon>
        <taxon>Ochrophyta</taxon>
        <taxon>Bacillariophyta</taxon>
        <taxon>Coscinodiscophyceae</taxon>
        <taxon>Thalassiosirophycidae</taxon>
        <taxon>Thalassiosirales</taxon>
        <taxon>Skeletonemataceae</taxon>
        <taxon>Skeletonema</taxon>
        <taxon>Skeletonema marinoi-dohrnii complex</taxon>
    </lineage>
</organism>
<evidence type="ECO:0000256" key="1">
    <source>
        <dbReference type="SAM" id="MobiDB-lite"/>
    </source>
</evidence>
<feature type="compositionally biased region" description="Gly residues" evidence="1">
    <location>
        <begin position="189"/>
        <end position="198"/>
    </location>
</feature>
<evidence type="ECO:0000313" key="3">
    <source>
        <dbReference type="Proteomes" id="UP001224775"/>
    </source>
</evidence>
<feature type="compositionally biased region" description="Acidic residues" evidence="1">
    <location>
        <begin position="748"/>
        <end position="758"/>
    </location>
</feature>
<feature type="region of interest" description="Disordered" evidence="1">
    <location>
        <begin position="692"/>
        <end position="796"/>
    </location>
</feature>
<accession>A0AAD9D7P4</accession>
<feature type="compositionally biased region" description="Acidic residues" evidence="1">
    <location>
        <begin position="356"/>
        <end position="380"/>
    </location>
</feature>
<feature type="compositionally biased region" description="Low complexity" evidence="1">
    <location>
        <begin position="389"/>
        <end position="445"/>
    </location>
</feature>
<feature type="region of interest" description="Disordered" evidence="1">
    <location>
        <begin position="320"/>
        <end position="445"/>
    </location>
</feature>
<feature type="region of interest" description="Disordered" evidence="1">
    <location>
        <begin position="1"/>
        <end position="250"/>
    </location>
</feature>
<keyword evidence="3" id="KW-1185">Reference proteome</keyword>
<feature type="compositionally biased region" description="Basic and acidic residues" evidence="1">
    <location>
        <begin position="172"/>
        <end position="183"/>
    </location>
</feature>
<dbReference type="Proteomes" id="UP001224775">
    <property type="component" value="Unassembled WGS sequence"/>
</dbReference>
<feature type="compositionally biased region" description="Basic and acidic residues" evidence="1">
    <location>
        <begin position="99"/>
        <end position="108"/>
    </location>
</feature>
<proteinExistence type="predicted"/>
<feature type="compositionally biased region" description="Gly residues" evidence="1">
    <location>
        <begin position="75"/>
        <end position="85"/>
    </location>
</feature>
<gene>
    <name evidence="2" type="ORF">QTG54_013392</name>
</gene>
<reference evidence="2" key="1">
    <citation type="submission" date="2023-06" db="EMBL/GenBank/DDBJ databases">
        <title>Survivors Of The Sea: Transcriptome response of Skeletonema marinoi to long-term dormancy.</title>
        <authorList>
            <person name="Pinder M.I.M."/>
            <person name="Kourtchenko O."/>
            <person name="Robertson E.K."/>
            <person name="Larsson T."/>
            <person name="Maumus F."/>
            <person name="Osuna-Cruz C.M."/>
            <person name="Vancaester E."/>
            <person name="Stenow R."/>
            <person name="Vandepoele K."/>
            <person name="Ploug H."/>
            <person name="Bruchert V."/>
            <person name="Godhe A."/>
            <person name="Topel M."/>
        </authorList>
    </citation>
    <scope>NUCLEOTIDE SEQUENCE</scope>
    <source>
        <strain evidence="2">R05AC</strain>
    </source>
</reference>
<feature type="compositionally biased region" description="Polar residues" evidence="1">
    <location>
        <begin position="157"/>
        <end position="171"/>
    </location>
</feature>
<dbReference type="AlphaFoldDB" id="A0AAD9D7P4"/>
<name>A0AAD9D7P4_9STRA</name>
<dbReference type="EMBL" id="JATAAI010000031">
    <property type="protein sequence ID" value="KAK1735945.1"/>
    <property type="molecule type" value="Genomic_DNA"/>
</dbReference>
<feature type="compositionally biased region" description="Low complexity" evidence="1">
    <location>
        <begin position="236"/>
        <end position="249"/>
    </location>
</feature>
<protein>
    <submittedName>
        <fullName evidence="2">Uncharacterized protein</fullName>
    </submittedName>
</protein>
<comment type="caution">
    <text evidence="2">The sequence shown here is derived from an EMBL/GenBank/DDBJ whole genome shotgun (WGS) entry which is preliminary data.</text>
</comment>
<sequence length="843" mass="93839">MTSSAADRRRAREEYYRDHNSAHGSSDERVVGTVNLLSSSSSANNSVSSSHHNGGPTVLSHVTEGTTETSSRNSGGSGARSGGGSNNTSNNDPPEIGEDDHYYQEEPRSSNYNNNGYPSDAAEDDDDEPELRTLATMDTHTFRRLREERRKSKGSDTEGSTRSSTIRLRSQQRSDPRGINQRDKRVRYRGGGGGGGHGRNSFDEDDHTDGGSNDSRSMMTDGVSRFSRATHRSNHRSNNNNNMNRSHSSFPTSHQLQMFFIFALGLVLVIKAGIVEVKLEKAQLRGISERVRGGDGYSHLNHLSGDEYYKAPTVMNAEKDDERDVVEGHSPSEAYFNDAVDKLENGGGVYSQGEKEETEDGEEEQQAEQDLEEDEGEDILNENNPAGEQQQQSPLEFLQSQSQSSLTQDVNLQQQPDVQQQQLPEQSQFQSQLAWGNQQNGEQIQQPQQQNLFVQQQQPQQQSLFAQQQQPQQQNQFGYQLNQAVQQQLPAHYQYGHQYGNQQQSFGQQQNHFDQQFNQQNYLQYGQQPQQLQPQYNQQQYNPQQNPQLPQQFEPQLQQDVKQEVFALQSSNEVVSPLDQLGNVGNANVNANSNEPANLPDYAPVGNVDAIDTNTDLNNQQQYNPQQNLQLPQQVEPAQLQQDVQQNVQQEVFALQSSNEVGSPSDQLGNVFNAHVNANSNEAANLPDAIDAANAAPNNDQSGAEIDRNPVNEDSPAPLPPTDILNNRIVPFDVSRQPRFRGNRKADDQEEASEDVEDAPIQVQPDAYGTVKEAQPVQEKPRLRRPKPDPNNPDLNYKAAVVDDGIAFTNPRLWGAKTLTTPGLRNHLNKNDAKFAPAAVQVG</sequence>
<feature type="compositionally biased region" description="Low complexity" evidence="1">
    <location>
        <begin position="34"/>
        <end position="53"/>
    </location>
</feature>
<feature type="compositionally biased region" description="Basic and acidic residues" evidence="1">
    <location>
        <begin position="140"/>
        <end position="156"/>
    </location>
</feature>